<keyword evidence="6 7" id="KW-0472">Membrane</keyword>
<evidence type="ECO:0000256" key="3">
    <source>
        <dbReference type="ARBA" id="ARBA00022475"/>
    </source>
</evidence>
<dbReference type="PANTHER" id="PTHR43163">
    <property type="entry name" value="DIPEPTIDE TRANSPORT SYSTEM PERMEASE PROTEIN DPPB-RELATED"/>
    <property type="match status" value="1"/>
</dbReference>
<feature type="transmembrane region" description="Helical" evidence="7">
    <location>
        <begin position="148"/>
        <end position="167"/>
    </location>
</feature>
<dbReference type="AlphaFoldDB" id="A0A381T5R6"/>
<evidence type="ECO:0000256" key="2">
    <source>
        <dbReference type="ARBA" id="ARBA00022448"/>
    </source>
</evidence>
<protein>
    <recommendedName>
        <fullName evidence="8">ABC transmembrane type-1 domain-containing protein</fullName>
    </recommendedName>
</protein>
<accession>A0A381T5R6</accession>
<dbReference type="EMBL" id="UINC01003880">
    <property type="protein sequence ID" value="SVA10017.1"/>
    <property type="molecule type" value="Genomic_DNA"/>
</dbReference>
<evidence type="ECO:0000256" key="4">
    <source>
        <dbReference type="ARBA" id="ARBA00022692"/>
    </source>
</evidence>
<keyword evidence="4 7" id="KW-0812">Transmembrane</keyword>
<feature type="transmembrane region" description="Helical" evidence="7">
    <location>
        <begin position="108"/>
        <end position="136"/>
    </location>
</feature>
<feature type="domain" description="ABC transmembrane type-1" evidence="8">
    <location>
        <begin position="73"/>
        <end position="275"/>
    </location>
</feature>
<feature type="transmembrane region" description="Helical" evidence="7">
    <location>
        <begin position="252"/>
        <end position="274"/>
    </location>
</feature>
<dbReference type="PANTHER" id="PTHR43163:SF6">
    <property type="entry name" value="DIPEPTIDE TRANSPORT SYSTEM PERMEASE PROTEIN DPPB-RELATED"/>
    <property type="match status" value="1"/>
</dbReference>
<evidence type="ECO:0000256" key="6">
    <source>
        <dbReference type="ARBA" id="ARBA00023136"/>
    </source>
</evidence>
<name>A0A381T5R6_9ZZZZ</name>
<dbReference type="InterPro" id="IPR000515">
    <property type="entry name" value="MetI-like"/>
</dbReference>
<feature type="transmembrane region" description="Helical" evidence="7">
    <location>
        <begin position="205"/>
        <end position="232"/>
    </location>
</feature>
<reference evidence="9" key="1">
    <citation type="submission" date="2018-05" db="EMBL/GenBank/DDBJ databases">
        <authorList>
            <person name="Lanie J.A."/>
            <person name="Ng W.-L."/>
            <person name="Kazmierczak K.M."/>
            <person name="Andrzejewski T.M."/>
            <person name="Davidsen T.M."/>
            <person name="Wayne K.J."/>
            <person name="Tettelin H."/>
            <person name="Glass J.I."/>
            <person name="Rusch D."/>
            <person name="Podicherti R."/>
            <person name="Tsui H.-C.T."/>
            <person name="Winkler M.E."/>
        </authorList>
    </citation>
    <scope>NUCLEOTIDE SEQUENCE</scope>
</reference>
<evidence type="ECO:0000256" key="7">
    <source>
        <dbReference type="SAM" id="Phobius"/>
    </source>
</evidence>
<dbReference type="CDD" id="cd06261">
    <property type="entry name" value="TM_PBP2"/>
    <property type="match status" value="1"/>
</dbReference>
<dbReference type="SUPFAM" id="SSF161098">
    <property type="entry name" value="MetI-like"/>
    <property type="match status" value="1"/>
</dbReference>
<gene>
    <name evidence="9" type="ORF">METZ01_LOCUS62871</name>
</gene>
<sequence>MIQFVPGDPANVMLGPRATPELKEALRERLHLNDAFIVQVYYFFTGLLQGDLGVDLTSNRPVLGILIEQVPYTASLVASTLLVTLLGIPIGTYAAVHRDGFFDQASGVVSVSLIAVPPIVIGLYLILFFSVSLQLLPAIGAGEGFWEILLHLVLPTLAIGLTWIGYVSRLVRASMIEVLGQNHVKTARAFGIPNQRILRAYVLRVALPATITVLGVSIGFILSSAVIVEIVFSRPGIGKLMYDAVISRNYPVVMGTVLASTVFIVTATTISDLLNVMLDPRTKDEN</sequence>
<dbReference type="GO" id="GO:0005886">
    <property type="term" value="C:plasma membrane"/>
    <property type="evidence" value="ECO:0007669"/>
    <property type="project" value="UniProtKB-SubCell"/>
</dbReference>
<dbReference type="InterPro" id="IPR035906">
    <property type="entry name" value="MetI-like_sf"/>
</dbReference>
<comment type="subcellular location">
    <subcellularLocation>
        <location evidence="1">Cell membrane</location>
        <topology evidence="1">Multi-pass membrane protein</topology>
    </subcellularLocation>
</comment>
<dbReference type="GO" id="GO:0055085">
    <property type="term" value="P:transmembrane transport"/>
    <property type="evidence" value="ECO:0007669"/>
    <property type="project" value="InterPro"/>
</dbReference>
<dbReference type="Pfam" id="PF00528">
    <property type="entry name" value="BPD_transp_1"/>
    <property type="match status" value="1"/>
</dbReference>
<evidence type="ECO:0000256" key="5">
    <source>
        <dbReference type="ARBA" id="ARBA00022989"/>
    </source>
</evidence>
<evidence type="ECO:0000259" key="8">
    <source>
        <dbReference type="PROSITE" id="PS50928"/>
    </source>
</evidence>
<feature type="transmembrane region" description="Helical" evidence="7">
    <location>
        <begin position="70"/>
        <end position="96"/>
    </location>
</feature>
<proteinExistence type="predicted"/>
<dbReference type="PROSITE" id="PS50928">
    <property type="entry name" value="ABC_TM1"/>
    <property type="match status" value="1"/>
</dbReference>
<keyword evidence="5 7" id="KW-1133">Transmembrane helix</keyword>
<dbReference type="Gene3D" id="1.10.3720.10">
    <property type="entry name" value="MetI-like"/>
    <property type="match status" value="1"/>
</dbReference>
<keyword evidence="3" id="KW-1003">Cell membrane</keyword>
<keyword evidence="2" id="KW-0813">Transport</keyword>
<evidence type="ECO:0000313" key="9">
    <source>
        <dbReference type="EMBL" id="SVA10017.1"/>
    </source>
</evidence>
<organism evidence="9">
    <name type="scientific">marine metagenome</name>
    <dbReference type="NCBI Taxonomy" id="408172"/>
    <lineage>
        <taxon>unclassified sequences</taxon>
        <taxon>metagenomes</taxon>
        <taxon>ecological metagenomes</taxon>
    </lineage>
</organism>
<evidence type="ECO:0000256" key="1">
    <source>
        <dbReference type="ARBA" id="ARBA00004651"/>
    </source>
</evidence>